<reference evidence="1" key="1">
    <citation type="journal article" date="2022" name="bioRxiv">
        <title>Sequencing and chromosome-scale assembly of the giantPleurodeles waltlgenome.</title>
        <authorList>
            <person name="Brown T."/>
            <person name="Elewa A."/>
            <person name="Iarovenko S."/>
            <person name="Subramanian E."/>
            <person name="Araus A.J."/>
            <person name="Petzold A."/>
            <person name="Susuki M."/>
            <person name="Suzuki K.-i.T."/>
            <person name="Hayashi T."/>
            <person name="Toyoda A."/>
            <person name="Oliveira C."/>
            <person name="Osipova E."/>
            <person name="Leigh N.D."/>
            <person name="Simon A."/>
            <person name="Yun M.H."/>
        </authorList>
    </citation>
    <scope>NUCLEOTIDE SEQUENCE</scope>
    <source>
        <strain evidence="1">20211129_DDA</strain>
        <tissue evidence="1">Liver</tissue>
    </source>
</reference>
<protein>
    <submittedName>
        <fullName evidence="1">Uncharacterized protein</fullName>
    </submittedName>
</protein>
<dbReference type="Proteomes" id="UP001066276">
    <property type="component" value="Chromosome 4_1"/>
</dbReference>
<name>A0AAV7T1F8_PLEWA</name>
<proteinExistence type="predicted"/>
<sequence>MKVRQRSSRPLCYIERRGEDVLSRILWYGSYFIERTALSFTRGCLRIGIQGGLRFAGKRLVVEIRGRETHREEGCYVLLSSQ</sequence>
<dbReference type="AlphaFoldDB" id="A0AAV7T1F8"/>
<accession>A0AAV7T1F8</accession>
<evidence type="ECO:0000313" key="1">
    <source>
        <dbReference type="EMBL" id="KAJ1170225.1"/>
    </source>
</evidence>
<comment type="caution">
    <text evidence="1">The sequence shown here is derived from an EMBL/GenBank/DDBJ whole genome shotgun (WGS) entry which is preliminary data.</text>
</comment>
<evidence type="ECO:0000313" key="2">
    <source>
        <dbReference type="Proteomes" id="UP001066276"/>
    </source>
</evidence>
<keyword evidence="2" id="KW-1185">Reference proteome</keyword>
<organism evidence="1 2">
    <name type="scientific">Pleurodeles waltl</name>
    <name type="common">Iberian ribbed newt</name>
    <dbReference type="NCBI Taxonomy" id="8319"/>
    <lineage>
        <taxon>Eukaryota</taxon>
        <taxon>Metazoa</taxon>
        <taxon>Chordata</taxon>
        <taxon>Craniata</taxon>
        <taxon>Vertebrata</taxon>
        <taxon>Euteleostomi</taxon>
        <taxon>Amphibia</taxon>
        <taxon>Batrachia</taxon>
        <taxon>Caudata</taxon>
        <taxon>Salamandroidea</taxon>
        <taxon>Salamandridae</taxon>
        <taxon>Pleurodelinae</taxon>
        <taxon>Pleurodeles</taxon>
    </lineage>
</organism>
<gene>
    <name evidence="1" type="ORF">NDU88_002106</name>
</gene>
<dbReference type="EMBL" id="JANPWB010000007">
    <property type="protein sequence ID" value="KAJ1170225.1"/>
    <property type="molecule type" value="Genomic_DNA"/>
</dbReference>